<protein>
    <submittedName>
        <fullName evidence="2">Uncharacterized protein</fullName>
    </submittedName>
</protein>
<reference evidence="3" key="1">
    <citation type="journal article" date="2015" name="PLoS Genet.">
        <title>Genome Sequence and Transcriptome Analyses of Chrysochromulina tobin: Metabolic Tools for Enhanced Algal Fitness in the Prominent Order Prymnesiales (Haptophyceae).</title>
        <authorList>
            <person name="Hovde B.T."/>
            <person name="Deodato C.R."/>
            <person name="Hunsperger H.M."/>
            <person name="Ryken S.A."/>
            <person name="Yost W."/>
            <person name="Jha R.K."/>
            <person name="Patterson J."/>
            <person name="Monnat R.J. Jr."/>
            <person name="Barlow S.B."/>
            <person name="Starkenburg S.R."/>
            <person name="Cattolico R.A."/>
        </authorList>
    </citation>
    <scope>NUCLEOTIDE SEQUENCE</scope>
    <source>
        <strain evidence="3">CCMP291</strain>
    </source>
</reference>
<keyword evidence="1" id="KW-0175">Coiled coil</keyword>
<comment type="caution">
    <text evidence="2">The sequence shown here is derived from an EMBL/GenBank/DDBJ whole genome shotgun (WGS) entry which is preliminary data.</text>
</comment>
<evidence type="ECO:0000313" key="2">
    <source>
        <dbReference type="EMBL" id="KOO27522.1"/>
    </source>
</evidence>
<keyword evidence="3" id="KW-1185">Reference proteome</keyword>
<dbReference type="EMBL" id="JWZX01002705">
    <property type="protein sequence ID" value="KOO27522.1"/>
    <property type="molecule type" value="Genomic_DNA"/>
</dbReference>
<dbReference type="Proteomes" id="UP000037460">
    <property type="component" value="Unassembled WGS sequence"/>
</dbReference>
<name>A0A0M0JMJ3_9EUKA</name>
<dbReference type="OrthoDB" id="64044at2759"/>
<evidence type="ECO:0000313" key="3">
    <source>
        <dbReference type="Proteomes" id="UP000037460"/>
    </source>
</evidence>
<accession>A0A0M0JMJ3</accession>
<feature type="non-terminal residue" evidence="2">
    <location>
        <position position="1"/>
    </location>
</feature>
<feature type="coiled-coil region" evidence="1">
    <location>
        <begin position="105"/>
        <end position="160"/>
    </location>
</feature>
<dbReference type="AlphaFoldDB" id="A0A0M0JMJ3"/>
<proteinExistence type="predicted"/>
<sequence>FIFFCRKAPCPARSRRQRADFRFFSAEVSDTMPHSLAAPIVERPSFSRGPDGRTPYGVASYQKQIEDLKSDTSKNATMAKTATRRIDAAKSYMTAAATFGQIATVRQKESEFRVKQEEARQKEETLNLQKSFKIERQRFEAEWQRRAEEVDKQCKEHERVLAEVHQIATVASEKHIAAEQEGMRFKASSDLLSLQDTEKKLSGAHEFKDASEVATRSFKLKAIEEARFDRSKASYATKPREELAARQIAEMRSLQQKNHSLRVKVTREKEVAYEIFKQKYRNLEADLTHSHAIEFQSTIRPEISPLVQAHKSRSNTSSTFRGTLKYESLVGTKFDCAGVAALPDIPIEETRKLEGL</sequence>
<evidence type="ECO:0000256" key="1">
    <source>
        <dbReference type="SAM" id="Coils"/>
    </source>
</evidence>
<gene>
    <name evidence="2" type="ORF">Ctob_014369</name>
</gene>
<organism evidence="2 3">
    <name type="scientific">Chrysochromulina tobinii</name>
    <dbReference type="NCBI Taxonomy" id="1460289"/>
    <lineage>
        <taxon>Eukaryota</taxon>
        <taxon>Haptista</taxon>
        <taxon>Haptophyta</taxon>
        <taxon>Prymnesiophyceae</taxon>
        <taxon>Prymnesiales</taxon>
        <taxon>Chrysochromulinaceae</taxon>
        <taxon>Chrysochromulina</taxon>
    </lineage>
</organism>